<evidence type="ECO:0000313" key="3">
    <source>
        <dbReference type="Proteomes" id="UP000265724"/>
    </source>
</evidence>
<dbReference type="Proteomes" id="UP000266042">
    <property type="component" value="Unassembled WGS sequence"/>
</dbReference>
<evidence type="ECO:0000313" key="1">
    <source>
        <dbReference type="EMBL" id="RIE11373.1"/>
    </source>
</evidence>
<protein>
    <submittedName>
        <fullName evidence="1">Uncharacterized protein</fullName>
    </submittedName>
</protein>
<reference evidence="3 4" key="1">
    <citation type="submission" date="2018-09" db="EMBL/GenBank/DDBJ databases">
        <title>Discovery and Ecogenomic Context for Candidatus Cryosericales, a Global Caldiserica Order Active in Thawing Permafrost.</title>
        <authorList>
            <person name="Martinez M.A."/>
            <person name="Woodcroft B.J."/>
            <person name="Ignacio Espinoza J.C."/>
            <person name="Zayed A."/>
            <person name="Singleton C.M."/>
            <person name="Boyd J."/>
            <person name="Li Y.-F."/>
            <person name="Purvine S."/>
            <person name="Maughan H."/>
            <person name="Hodgkins S.B."/>
            <person name="Anderson D."/>
            <person name="Sederholm M."/>
            <person name="Temperton B."/>
            <person name="Saleska S.R."/>
            <person name="Tyson G.W."/>
            <person name="Rich V.I."/>
        </authorList>
    </citation>
    <scope>NUCLEOTIDE SEQUENCE [LARGE SCALE GENOMIC DNA]</scope>
    <source>
        <strain evidence="2 3">SMC2</strain>
        <strain evidence="1 4">SMC3</strain>
    </source>
</reference>
<organism evidence="1 4">
    <name type="scientific">Candidatus Cryosericum hinesii</name>
    <dbReference type="NCBI Taxonomy" id="2290915"/>
    <lineage>
        <taxon>Bacteria</taxon>
        <taxon>Pseudomonadati</taxon>
        <taxon>Caldisericota/Cryosericota group</taxon>
        <taxon>Candidatus Cryosericota</taxon>
        <taxon>Candidatus Cryosericia</taxon>
        <taxon>Candidatus Cryosericales</taxon>
        <taxon>Candidatus Cryosericaceae</taxon>
        <taxon>Candidatus Cryosericum</taxon>
    </lineage>
</organism>
<proteinExistence type="predicted"/>
<accession>A0A398D9Z5</accession>
<comment type="caution">
    <text evidence="1">The sequence shown here is derived from an EMBL/GenBank/DDBJ whole genome shotgun (WGS) entry which is preliminary data.</text>
</comment>
<dbReference type="EMBL" id="QXIW01000039">
    <property type="protein sequence ID" value="RIE11373.1"/>
    <property type="molecule type" value="Genomic_DNA"/>
</dbReference>
<evidence type="ECO:0000313" key="4">
    <source>
        <dbReference type="Proteomes" id="UP000266042"/>
    </source>
</evidence>
<keyword evidence="3" id="KW-1185">Reference proteome</keyword>
<dbReference type="EMBL" id="QXIX01000030">
    <property type="protein sequence ID" value="RIE14368.1"/>
    <property type="molecule type" value="Genomic_DNA"/>
</dbReference>
<sequence length="85" mass="9835">MFQTETRKQLTLVFMPLQRLSQTGLDKTIHRPILTIDGYRVPVASTVETECTIVQVVRDVLRFGFVRYTASAQQHRGQRLSSARW</sequence>
<gene>
    <name evidence="2" type="ORF">SMC2_03215</name>
    <name evidence="1" type="ORF">SMC3_09135</name>
</gene>
<dbReference type="AlphaFoldDB" id="A0A398D9Z5"/>
<name>A0A398D9Z5_9BACT</name>
<evidence type="ECO:0000313" key="2">
    <source>
        <dbReference type="EMBL" id="RIE14368.1"/>
    </source>
</evidence>
<dbReference type="Proteomes" id="UP000265724">
    <property type="component" value="Unassembled WGS sequence"/>
</dbReference>